<feature type="region of interest" description="Disordered" evidence="2">
    <location>
        <begin position="354"/>
        <end position="392"/>
    </location>
</feature>
<reference evidence="3" key="1">
    <citation type="submission" date="2020-07" db="EMBL/GenBank/DDBJ databases">
        <authorList>
            <person name="Lin J."/>
        </authorList>
    </citation>
    <scope>NUCLEOTIDE SEQUENCE</scope>
</reference>
<proteinExistence type="predicted"/>
<protein>
    <submittedName>
        <fullName evidence="3">Uncharacterized protein</fullName>
    </submittedName>
</protein>
<feature type="compositionally biased region" description="Basic residues" evidence="2">
    <location>
        <begin position="355"/>
        <end position="372"/>
    </location>
</feature>
<dbReference type="EMBL" id="LR862149">
    <property type="protein sequence ID" value="CAD1831400.1"/>
    <property type="molecule type" value="Genomic_DNA"/>
</dbReference>
<feature type="compositionally biased region" description="Polar residues" evidence="2">
    <location>
        <begin position="521"/>
        <end position="537"/>
    </location>
</feature>
<evidence type="ECO:0000256" key="1">
    <source>
        <dbReference type="SAM" id="Coils"/>
    </source>
</evidence>
<accession>A0A6V7PKL0</accession>
<feature type="region of interest" description="Disordered" evidence="2">
    <location>
        <begin position="561"/>
        <end position="595"/>
    </location>
</feature>
<feature type="region of interest" description="Disordered" evidence="2">
    <location>
        <begin position="432"/>
        <end position="537"/>
    </location>
</feature>
<feature type="compositionally biased region" description="Basic and acidic residues" evidence="2">
    <location>
        <begin position="579"/>
        <end position="590"/>
    </location>
</feature>
<feature type="compositionally biased region" description="Pro residues" evidence="2">
    <location>
        <begin position="373"/>
        <end position="383"/>
    </location>
</feature>
<evidence type="ECO:0000256" key="2">
    <source>
        <dbReference type="SAM" id="MobiDB-lite"/>
    </source>
</evidence>
<dbReference type="PANTHER" id="PTHR34466:SF1">
    <property type="entry name" value="OS06G0609800 PROTEIN"/>
    <property type="match status" value="1"/>
</dbReference>
<dbReference type="AlphaFoldDB" id="A0A6V7PKL0"/>
<evidence type="ECO:0000313" key="3">
    <source>
        <dbReference type="EMBL" id="CAD1831400.1"/>
    </source>
</evidence>
<feature type="coiled-coil region" evidence="1">
    <location>
        <begin position="617"/>
        <end position="692"/>
    </location>
</feature>
<gene>
    <name evidence="3" type="ORF">CB5_LOCUS14611</name>
</gene>
<organism evidence="3">
    <name type="scientific">Ananas comosus var. bracteatus</name>
    <name type="common">red pineapple</name>
    <dbReference type="NCBI Taxonomy" id="296719"/>
    <lineage>
        <taxon>Eukaryota</taxon>
        <taxon>Viridiplantae</taxon>
        <taxon>Streptophyta</taxon>
        <taxon>Embryophyta</taxon>
        <taxon>Tracheophyta</taxon>
        <taxon>Spermatophyta</taxon>
        <taxon>Magnoliopsida</taxon>
        <taxon>Liliopsida</taxon>
        <taxon>Poales</taxon>
        <taxon>Bromeliaceae</taxon>
        <taxon>Bromelioideae</taxon>
        <taxon>Ananas</taxon>
    </lineage>
</organism>
<feature type="compositionally biased region" description="Basic and acidic residues" evidence="2">
    <location>
        <begin position="503"/>
        <end position="512"/>
    </location>
</feature>
<keyword evidence="1" id="KW-0175">Coiled coil</keyword>
<feature type="region of interest" description="Disordered" evidence="2">
    <location>
        <begin position="151"/>
        <end position="171"/>
    </location>
</feature>
<sequence length="913" mass="102166">MEKQQVVVASEASSSSSFNNPKIICRRHSLRCTESFMRENVMGELQQIQPEDETKMKMLDILKRFHMEDEMSSDDEDESTLSEDIVQKVLSGEDIRLEDLPSDEIKKFQKALASGELSKLIEPWTPWWEKSSARSLSLGSQGNQLITQIDKRKEETSETSTVAEVPPGPESPLPPLRQLTLAEPSPLLAVHLVDVLYAYCFTLRLYNGDWHSDPFGASTVVLTISKVLGEDGRPETVSQALEACLETTCSPAYRHAGGFKFGIGLIGDVIGLLSLGGNALVCALCDLRRLIMAGERMIEMEKIATRERVGGSRKLLRVRRRSCIFSCAGFTSSRRRRGFNGDVHFPIDDEEGRGRRLLHPRRRRRRRRRRRPAPPPFAEPQPRPRAVSSGDASVGVWRVRDAAGEVRKQGEGAGFPEISLDDLADEFFRARAESEGEDDEEAAKVGGRSGRRLSGARYAMETESSQRRGRSVSRPRPDRKGSAMANGNGNVSNGGLRRQRYSSVDRHGRWDSENDMDVAQGYNTKTTLRKSSNGNVRQTLLHKPTKEEHTMRRSMSQKDFLLSHDSSSSHSSLTDDEARDLRSTQSRNEKTIQTVYAQAKDHPVGDDDGTGLYEAMRKEVRHAVDEIRTELEKVMAKADPKGIVNNDIQSTQVISELRRDYSSKLEESEKRKQELLAELAAEEQRGQELTKIVKELLPSSQKATAPERQSRTRRRSNDRTRISKHLIEEAERYFEDFLSNVEDTDISSFDGERSDASSTRRDVAIHTIVPEVHVDATKVTSSPAETDGVVLPWLQWETSNDISLSPCKTNSETAKGESSAYGDCNHLASSRGSWSPETNNSSAVSKDKVRSTLGEVGSRHISISSVGQIKGSSSFNMDEYLHLKSSEDFVFEVLKQRQRTDSGSLILCGRTLF</sequence>
<dbReference type="PANTHER" id="PTHR34466">
    <property type="entry name" value="OS11G0129800 PROTEIN"/>
    <property type="match status" value="1"/>
</dbReference>
<name>A0A6V7PKL0_ANACO</name>
<feature type="compositionally biased region" description="Low complexity" evidence="2">
    <location>
        <begin position="563"/>
        <end position="572"/>
    </location>
</feature>
<feature type="region of interest" description="Disordered" evidence="2">
    <location>
        <begin position="696"/>
        <end position="721"/>
    </location>
</feature>